<dbReference type="Proteomes" id="UP000276223">
    <property type="component" value="Unassembled WGS sequence"/>
</dbReference>
<dbReference type="OrthoDB" id="5459977at2"/>
<dbReference type="GO" id="GO:0012505">
    <property type="term" value="C:endomembrane system"/>
    <property type="evidence" value="ECO:0007669"/>
    <property type="project" value="UniProtKB-SubCell"/>
</dbReference>
<comment type="caution">
    <text evidence="2">The sequence shown here is derived from an EMBL/GenBank/DDBJ whole genome shotgun (WGS) entry which is preliminary data.</text>
</comment>
<keyword evidence="1" id="KW-0472">Membrane</keyword>
<proteinExistence type="predicted"/>
<name>A0A3N1VKP8_9BACT</name>
<keyword evidence="3" id="KW-1185">Reference proteome</keyword>
<sequence length="116" mass="12869">MKALVEGGAPEHKVDAFLINEIQLLLAEKRTSLAFLRTGIAVIALPLSLVSFLIATSEHYRVIQVWPLLTPLLLACLVLVIFGIHLIRSAVAKIRHADHLIQKLKEKNSVIAEFVQ</sequence>
<accession>A0A3N1VKP8</accession>
<dbReference type="RefSeq" id="WP_123289669.1">
    <property type="nucleotide sequence ID" value="NZ_RJVA01000010.1"/>
</dbReference>
<feature type="transmembrane region" description="Helical" evidence="1">
    <location>
        <begin position="68"/>
        <end position="87"/>
    </location>
</feature>
<evidence type="ECO:0000256" key="1">
    <source>
        <dbReference type="SAM" id="Phobius"/>
    </source>
</evidence>
<dbReference type="AlphaFoldDB" id="A0A3N1VKP8"/>
<evidence type="ECO:0000313" key="3">
    <source>
        <dbReference type="Proteomes" id="UP000276223"/>
    </source>
</evidence>
<evidence type="ECO:0000313" key="2">
    <source>
        <dbReference type="EMBL" id="ROR01578.1"/>
    </source>
</evidence>
<protein>
    <submittedName>
        <fullName evidence="2">Uncharacterized protein DUF202</fullName>
    </submittedName>
</protein>
<organism evidence="2 3">
    <name type="scientific">Desulfosoma caldarium</name>
    <dbReference type="NCBI Taxonomy" id="610254"/>
    <lineage>
        <taxon>Bacteria</taxon>
        <taxon>Pseudomonadati</taxon>
        <taxon>Thermodesulfobacteriota</taxon>
        <taxon>Syntrophobacteria</taxon>
        <taxon>Syntrophobacterales</taxon>
        <taxon>Syntrophobacteraceae</taxon>
        <taxon>Desulfosoma</taxon>
    </lineage>
</organism>
<dbReference type="EMBL" id="RJVA01000010">
    <property type="protein sequence ID" value="ROR01578.1"/>
    <property type="molecule type" value="Genomic_DNA"/>
</dbReference>
<gene>
    <name evidence="2" type="ORF">EDC27_0757</name>
</gene>
<reference evidence="2 3" key="1">
    <citation type="submission" date="2018-11" db="EMBL/GenBank/DDBJ databases">
        <title>Genomic Encyclopedia of Type Strains, Phase IV (KMG-IV): sequencing the most valuable type-strain genomes for metagenomic binning, comparative biology and taxonomic classification.</title>
        <authorList>
            <person name="Goeker M."/>
        </authorList>
    </citation>
    <scope>NUCLEOTIDE SEQUENCE [LARGE SCALE GENOMIC DNA]</scope>
    <source>
        <strain evidence="2 3">DSM 22027</strain>
    </source>
</reference>
<feature type="transmembrane region" description="Helical" evidence="1">
    <location>
        <begin position="34"/>
        <end position="56"/>
    </location>
</feature>
<keyword evidence="1" id="KW-1133">Transmembrane helix</keyword>
<keyword evidence="1" id="KW-0812">Transmembrane</keyword>